<feature type="domain" description="Serine aminopeptidase S33" evidence="1">
    <location>
        <begin position="50"/>
        <end position="138"/>
    </location>
</feature>
<dbReference type="SUPFAM" id="SSF53474">
    <property type="entry name" value="alpha/beta-Hydrolases"/>
    <property type="match status" value="1"/>
</dbReference>
<name>A0A0J9BFS5_9FIRM</name>
<dbReference type="EMBL" id="ADLK01000056">
    <property type="protein sequence ID" value="KMW11081.1"/>
    <property type="molecule type" value="Genomic_DNA"/>
</dbReference>
<dbReference type="PANTHER" id="PTHR12277:SF81">
    <property type="entry name" value="PROTEIN ABHD13"/>
    <property type="match status" value="1"/>
</dbReference>
<dbReference type="RefSeq" id="WP_045093005.1">
    <property type="nucleotide sequence ID" value="NZ_KQ235875.1"/>
</dbReference>
<proteinExistence type="predicted"/>
<dbReference type="PATRIC" id="fig|742734.4.peg.392"/>
<dbReference type="InterPro" id="IPR029058">
    <property type="entry name" value="AB_hydrolase_fold"/>
</dbReference>
<evidence type="ECO:0000313" key="2">
    <source>
        <dbReference type="EMBL" id="KMW11081.1"/>
    </source>
</evidence>
<dbReference type="Proteomes" id="UP000037392">
    <property type="component" value="Unassembled WGS sequence"/>
</dbReference>
<dbReference type="AlphaFoldDB" id="A0A0J9BFS5"/>
<gene>
    <name evidence="2" type="ORF">HMPREF9470_00368</name>
</gene>
<dbReference type="OrthoDB" id="9776685at2"/>
<dbReference type="PANTHER" id="PTHR12277">
    <property type="entry name" value="ALPHA/BETA HYDROLASE DOMAIN-CONTAINING PROTEIN"/>
    <property type="match status" value="1"/>
</dbReference>
<dbReference type="InterPro" id="IPR022742">
    <property type="entry name" value="Hydrolase_4"/>
</dbReference>
<dbReference type="Pfam" id="PF12146">
    <property type="entry name" value="Hydrolase_4"/>
    <property type="match status" value="1"/>
</dbReference>
<accession>A0A0J9BFS5</accession>
<sequence length="254" mass="28838">MIEAFTLKSRGKDMVCLLEYKDPAARGKKVILYKHGFFGNKITPHRIMVNAGHELQEEGYTICRFDCVGAGDSEGDSHYTTIYGEIEDTKVVLHWIEEQVKPDKFMILGYSMGGIVTSVLCNEVPLDGILLWSPCSEPYANFRHLLGEELFEKGLQGNDVDFMGDLVSHEFFEGLDAPQIDPLAAIRNFKKPLRLIQGDGDKDVPVYNSRRYQETVPKAVRHVISGATHGYDRVSWQRELLDYTKRFVKDIMGD</sequence>
<dbReference type="Gene3D" id="3.40.50.1820">
    <property type="entry name" value="alpha/beta hydrolase"/>
    <property type="match status" value="1"/>
</dbReference>
<reference evidence="2 3" key="1">
    <citation type="submission" date="2011-04" db="EMBL/GenBank/DDBJ databases">
        <title>The Genome Sequence of Clostridium citroniae WAL-19142.</title>
        <authorList>
            <consortium name="The Broad Institute Genome Sequencing Platform"/>
            <person name="Earl A."/>
            <person name="Ward D."/>
            <person name="Feldgarden M."/>
            <person name="Gevers D."/>
            <person name="Warren Y.A."/>
            <person name="Tyrrell K.L."/>
            <person name="Citron D.M."/>
            <person name="Goldstein E.J."/>
            <person name="Daigneault M."/>
            <person name="Allen-Vercoe E."/>
            <person name="Young S.K."/>
            <person name="Zeng Q."/>
            <person name="Gargeya S."/>
            <person name="Fitzgerald M."/>
            <person name="Haas B."/>
            <person name="Abouelleil A."/>
            <person name="Alvarado L."/>
            <person name="Arachchi H.M."/>
            <person name="Berlin A."/>
            <person name="Brown A."/>
            <person name="Chapman S.B."/>
            <person name="Chen Z."/>
            <person name="Dunbar C."/>
            <person name="Freedman E."/>
            <person name="Gearin G."/>
            <person name="Gellesch M."/>
            <person name="Goldberg J."/>
            <person name="Griggs A."/>
            <person name="Gujja S."/>
            <person name="Heilman E.R."/>
            <person name="Heiman D."/>
            <person name="Howarth C."/>
            <person name="Larson L."/>
            <person name="Lui A."/>
            <person name="MacDonald P.J."/>
            <person name="Mehta T."/>
            <person name="Montmayeur A."/>
            <person name="Murphy C."/>
            <person name="Neiman D."/>
            <person name="Pearson M."/>
            <person name="Priest M."/>
            <person name="Roberts A."/>
            <person name="Saif S."/>
            <person name="Shea T."/>
            <person name="Shenoy N."/>
            <person name="Sisk P."/>
            <person name="Stolte C."/>
            <person name="Sykes S."/>
            <person name="White J."/>
            <person name="Yandava C."/>
            <person name="Wortman J."/>
            <person name="Nusbaum C."/>
            <person name="Birren B."/>
        </authorList>
    </citation>
    <scope>NUCLEOTIDE SEQUENCE [LARGE SCALE GENOMIC DNA]</scope>
    <source>
        <strain evidence="2 3">WAL-19142</strain>
    </source>
</reference>
<organism evidence="2 3">
    <name type="scientific">[Clostridium] citroniae WAL-19142</name>
    <dbReference type="NCBI Taxonomy" id="742734"/>
    <lineage>
        <taxon>Bacteria</taxon>
        <taxon>Bacillati</taxon>
        <taxon>Bacillota</taxon>
        <taxon>Clostridia</taxon>
        <taxon>Lachnospirales</taxon>
        <taxon>Lachnospiraceae</taxon>
        <taxon>Enterocloster</taxon>
    </lineage>
</organism>
<evidence type="ECO:0000313" key="3">
    <source>
        <dbReference type="Proteomes" id="UP000037392"/>
    </source>
</evidence>
<evidence type="ECO:0000259" key="1">
    <source>
        <dbReference type="Pfam" id="PF12146"/>
    </source>
</evidence>
<comment type="caution">
    <text evidence="2">The sequence shown here is derived from an EMBL/GenBank/DDBJ whole genome shotgun (WGS) entry which is preliminary data.</text>
</comment>
<dbReference type="GeneID" id="93162921"/>
<protein>
    <recommendedName>
        <fullName evidence="1">Serine aminopeptidase S33 domain-containing protein</fullName>
    </recommendedName>
</protein>